<protein>
    <submittedName>
        <fullName evidence="1">Pyrroloquinoline quinone (PQQ) biosynthesis protein C</fullName>
    </submittedName>
</protein>
<evidence type="ECO:0000313" key="2">
    <source>
        <dbReference type="Proteomes" id="UP001257659"/>
    </source>
</evidence>
<keyword evidence="2" id="KW-1185">Reference proteome</keyword>
<comment type="caution">
    <text evidence="1">The sequence shown here is derived from an EMBL/GenBank/DDBJ whole genome shotgun (WGS) entry which is preliminary data.</text>
</comment>
<dbReference type="RefSeq" id="WP_309726123.1">
    <property type="nucleotide sequence ID" value="NZ_JAVDQA010000001.1"/>
</dbReference>
<sequence>MRLENIHQATEDQRNALLKHSLYEKIQNPRDLQIFMEHHVFAVWDFMSLLKALQIKLTNTELPWFPVGNPEVRYLINEIVLAEETDLNYFGNRQSHFEMYLDAMKKSGSNLNRIEDFIQQIEHGTDIYLVIASSELPINVKKFLSFTFDIVYSNKPHQIAAAFTYGRENLIPAMFSSIIEKIQQNFPEEDLTLFKYYFDRHIELDEDEHGPMALKMVEELCGNDDQKWNEAEEISQQALNQRILLWNGIEDEINKNHVIA</sequence>
<dbReference type="Proteomes" id="UP001257659">
    <property type="component" value="Unassembled WGS sequence"/>
</dbReference>
<organism evidence="1 2">
    <name type="scientific">Mesonia maritima</name>
    <dbReference type="NCBI Taxonomy" id="1793873"/>
    <lineage>
        <taxon>Bacteria</taxon>
        <taxon>Pseudomonadati</taxon>
        <taxon>Bacteroidota</taxon>
        <taxon>Flavobacteriia</taxon>
        <taxon>Flavobacteriales</taxon>
        <taxon>Flavobacteriaceae</taxon>
        <taxon>Mesonia</taxon>
    </lineage>
</organism>
<gene>
    <name evidence="1" type="ORF">GGR31_000052</name>
</gene>
<dbReference type="SUPFAM" id="SSF48613">
    <property type="entry name" value="Heme oxygenase-like"/>
    <property type="match status" value="1"/>
</dbReference>
<dbReference type="InterPro" id="IPR024423">
    <property type="entry name" value="DUF3050"/>
</dbReference>
<dbReference type="Gene3D" id="1.20.910.10">
    <property type="entry name" value="Heme oxygenase-like"/>
    <property type="match status" value="1"/>
</dbReference>
<dbReference type="Pfam" id="PF11251">
    <property type="entry name" value="DUF3050"/>
    <property type="match status" value="1"/>
</dbReference>
<name>A0ABU1K2A3_9FLAO</name>
<dbReference type="EMBL" id="JAVDQA010000001">
    <property type="protein sequence ID" value="MDR6299436.1"/>
    <property type="molecule type" value="Genomic_DNA"/>
</dbReference>
<evidence type="ECO:0000313" key="1">
    <source>
        <dbReference type="EMBL" id="MDR6299436.1"/>
    </source>
</evidence>
<proteinExistence type="predicted"/>
<accession>A0ABU1K2A3</accession>
<reference evidence="1 2" key="1">
    <citation type="submission" date="2023-07" db="EMBL/GenBank/DDBJ databases">
        <title>Genomic Encyclopedia of Type Strains, Phase IV (KMG-IV): sequencing the most valuable type-strain genomes for metagenomic binning, comparative biology and taxonomic classification.</title>
        <authorList>
            <person name="Goeker M."/>
        </authorList>
    </citation>
    <scope>NUCLEOTIDE SEQUENCE [LARGE SCALE GENOMIC DNA]</scope>
    <source>
        <strain evidence="1 2">DSM 102814</strain>
    </source>
</reference>
<dbReference type="InterPro" id="IPR016084">
    <property type="entry name" value="Haem_Oase-like_multi-hlx"/>
</dbReference>